<evidence type="ECO:0000313" key="2">
    <source>
        <dbReference type="EMBL" id="KAF0489515.1"/>
    </source>
</evidence>
<feature type="region of interest" description="Disordered" evidence="1">
    <location>
        <begin position="32"/>
        <end position="105"/>
    </location>
</feature>
<protein>
    <submittedName>
        <fullName evidence="2">Uncharacterized protein</fullName>
    </submittedName>
</protein>
<sequence length="105" mass="11879">MSTTSSVLSTPIINIKNHAYNILKTLKDAIVKEGRRGSESSTSSVVRRMKKHSIQFQDIPEIPEEDMLDIDDNKDGKGKYPTDQSTIPLEKEFCKRPSEDTPENK</sequence>
<keyword evidence="3" id="KW-1185">Reference proteome</keyword>
<organism evidence="2 3">
    <name type="scientific">Gigaspora margarita</name>
    <dbReference type="NCBI Taxonomy" id="4874"/>
    <lineage>
        <taxon>Eukaryota</taxon>
        <taxon>Fungi</taxon>
        <taxon>Fungi incertae sedis</taxon>
        <taxon>Mucoromycota</taxon>
        <taxon>Glomeromycotina</taxon>
        <taxon>Glomeromycetes</taxon>
        <taxon>Diversisporales</taxon>
        <taxon>Gigasporaceae</taxon>
        <taxon>Gigaspora</taxon>
    </lineage>
</organism>
<gene>
    <name evidence="2" type="ORF">F8M41_022081</name>
</gene>
<feature type="compositionally biased region" description="Basic and acidic residues" evidence="1">
    <location>
        <begin position="71"/>
        <end position="80"/>
    </location>
</feature>
<dbReference type="EMBL" id="WTPW01000671">
    <property type="protein sequence ID" value="KAF0489515.1"/>
    <property type="molecule type" value="Genomic_DNA"/>
</dbReference>
<evidence type="ECO:0000313" key="3">
    <source>
        <dbReference type="Proteomes" id="UP000439903"/>
    </source>
</evidence>
<accession>A0A8H4AFM8</accession>
<proteinExistence type="predicted"/>
<dbReference type="AlphaFoldDB" id="A0A8H4AFM8"/>
<comment type="caution">
    <text evidence="2">The sequence shown here is derived from an EMBL/GenBank/DDBJ whole genome shotgun (WGS) entry which is preliminary data.</text>
</comment>
<feature type="compositionally biased region" description="Basic and acidic residues" evidence="1">
    <location>
        <begin position="89"/>
        <end position="105"/>
    </location>
</feature>
<feature type="compositionally biased region" description="Acidic residues" evidence="1">
    <location>
        <begin position="61"/>
        <end position="70"/>
    </location>
</feature>
<name>A0A8H4AFM8_GIGMA</name>
<reference evidence="2 3" key="1">
    <citation type="journal article" date="2019" name="Environ. Microbiol.">
        <title>At the nexus of three kingdoms: the genome of the mycorrhizal fungus Gigaspora margarita provides insights into plant, endobacterial and fungal interactions.</title>
        <authorList>
            <person name="Venice F."/>
            <person name="Ghignone S."/>
            <person name="Salvioli di Fossalunga A."/>
            <person name="Amselem J."/>
            <person name="Novero M."/>
            <person name="Xianan X."/>
            <person name="Sedzielewska Toro K."/>
            <person name="Morin E."/>
            <person name="Lipzen A."/>
            <person name="Grigoriev I.V."/>
            <person name="Henrissat B."/>
            <person name="Martin F.M."/>
            <person name="Bonfante P."/>
        </authorList>
    </citation>
    <scope>NUCLEOTIDE SEQUENCE [LARGE SCALE GENOMIC DNA]</scope>
    <source>
        <strain evidence="2 3">BEG34</strain>
    </source>
</reference>
<dbReference type="Proteomes" id="UP000439903">
    <property type="component" value="Unassembled WGS sequence"/>
</dbReference>
<evidence type="ECO:0000256" key="1">
    <source>
        <dbReference type="SAM" id="MobiDB-lite"/>
    </source>
</evidence>